<sequence length="66" mass="7638">MGKLKNVQKQIEELKNRKKLLIQSLGKENFESIVDEISTVITEYNIDKTPTILKDLMDYIADITLL</sequence>
<gene>
    <name evidence="1" type="ORF">NCTC10913_02812</name>
</gene>
<evidence type="ECO:0000313" key="2">
    <source>
        <dbReference type="Proteomes" id="UP000277570"/>
    </source>
</evidence>
<name>A0ABY6SV41_9CLOT</name>
<reference evidence="1 2" key="1">
    <citation type="submission" date="2018-11" db="EMBL/GenBank/DDBJ databases">
        <authorList>
            <consortium name="Pathogen Informatics"/>
        </authorList>
    </citation>
    <scope>NUCLEOTIDE SEQUENCE [LARGE SCALE GENOMIC DNA]</scope>
    <source>
        <strain evidence="1 2">NCTC10913</strain>
    </source>
</reference>
<proteinExistence type="predicted"/>
<keyword evidence="2" id="KW-1185">Reference proteome</keyword>
<dbReference type="Proteomes" id="UP000277570">
    <property type="component" value="Unassembled WGS sequence"/>
</dbReference>
<accession>A0ABY6SV41</accession>
<dbReference type="RefSeq" id="WP_125149011.1">
    <property type="nucleotide sequence ID" value="NZ_UYIN01000013.1"/>
</dbReference>
<comment type="caution">
    <text evidence="1">The sequence shown here is derived from an EMBL/GenBank/DDBJ whole genome shotgun (WGS) entry which is preliminary data.</text>
</comment>
<protein>
    <submittedName>
        <fullName evidence="1">Uncharacterized protein</fullName>
    </submittedName>
</protein>
<evidence type="ECO:0000313" key="1">
    <source>
        <dbReference type="EMBL" id="VDG72489.1"/>
    </source>
</evidence>
<organism evidence="1 2">
    <name type="scientific">Clostridium carnis</name>
    <dbReference type="NCBI Taxonomy" id="1530"/>
    <lineage>
        <taxon>Bacteria</taxon>
        <taxon>Bacillati</taxon>
        <taxon>Bacillota</taxon>
        <taxon>Clostridia</taxon>
        <taxon>Eubacteriales</taxon>
        <taxon>Clostridiaceae</taxon>
        <taxon>Clostridium</taxon>
    </lineage>
</organism>
<dbReference type="EMBL" id="UYIN01000013">
    <property type="protein sequence ID" value="VDG72489.1"/>
    <property type="molecule type" value="Genomic_DNA"/>
</dbReference>